<keyword evidence="3" id="KW-1185">Reference proteome</keyword>
<evidence type="ECO:0000313" key="2">
    <source>
        <dbReference type="EMBL" id="MBB3997903.1"/>
    </source>
</evidence>
<evidence type="ECO:0000259" key="1">
    <source>
        <dbReference type="Pfam" id="PF13579"/>
    </source>
</evidence>
<dbReference type="GO" id="GO:0016757">
    <property type="term" value="F:glycosyltransferase activity"/>
    <property type="evidence" value="ECO:0007669"/>
    <property type="project" value="UniProtKB-ARBA"/>
</dbReference>
<proteinExistence type="predicted"/>
<organism evidence="2 3">
    <name type="scientific">Aureimonas pseudogalii</name>
    <dbReference type="NCBI Taxonomy" id="1744844"/>
    <lineage>
        <taxon>Bacteria</taxon>
        <taxon>Pseudomonadati</taxon>
        <taxon>Pseudomonadota</taxon>
        <taxon>Alphaproteobacteria</taxon>
        <taxon>Hyphomicrobiales</taxon>
        <taxon>Aurantimonadaceae</taxon>
        <taxon>Aureimonas</taxon>
    </lineage>
</organism>
<dbReference type="Pfam" id="PF13692">
    <property type="entry name" value="Glyco_trans_1_4"/>
    <property type="match status" value="1"/>
</dbReference>
<sequence length="357" mass="38879">MTDPNAPVTVTPADDMPASSAKAVQALALKHLYIAWVRFQRRPESMRSFIGYDLLYFPPPYAAKWAKPFGYIRQAASTIAAIRRHKPDVLWFQSPPTFFAHLLVAYRALGGRRLKVVADCHNMGLDPDVPGNFWMKIPGTIPALNSFDVVIAHNAAVGAKAAGLGVRSDRLLVLETRPAPLPVDETAGDPVPQVILVPCSYHDDEPIEMLMEVAARVPDATFKLTGNLARAQSKNYPARAPANVQFTGYLSAEAYTHLLTNCSLVIGLTTGEGIQLSGANEAVGAGRPMVLSDTQLLRSLFGDAALFAANETAPMAAAVQDALSRQGELRQASRTLKDKRERRWRLQAEACLERLVP</sequence>
<dbReference type="AlphaFoldDB" id="A0A7W6EGJ2"/>
<accession>A0A7W6EGJ2</accession>
<dbReference type="InterPro" id="IPR028098">
    <property type="entry name" value="Glyco_trans_4-like_N"/>
</dbReference>
<name>A0A7W6EGJ2_9HYPH</name>
<keyword evidence="2" id="KW-0808">Transferase</keyword>
<protein>
    <submittedName>
        <fullName evidence="2">Glycosyltransferase involved in cell wall biosynthesis</fullName>
    </submittedName>
</protein>
<feature type="domain" description="Glycosyltransferase subfamily 4-like N-terminal" evidence="1">
    <location>
        <begin position="53"/>
        <end position="174"/>
    </location>
</feature>
<comment type="caution">
    <text evidence="2">The sequence shown here is derived from an EMBL/GenBank/DDBJ whole genome shotgun (WGS) entry which is preliminary data.</text>
</comment>
<evidence type="ECO:0000313" key="3">
    <source>
        <dbReference type="Proteomes" id="UP000542776"/>
    </source>
</evidence>
<dbReference type="Gene3D" id="3.40.50.2000">
    <property type="entry name" value="Glycogen Phosphorylase B"/>
    <property type="match status" value="2"/>
</dbReference>
<reference evidence="2 3" key="1">
    <citation type="submission" date="2020-08" db="EMBL/GenBank/DDBJ databases">
        <title>Genomic Encyclopedia of Type Strains, Phase IV (KMG-IV): sequencing the most valuable type-strain genomes for metagenomic binning, comparative biology and taxonomic classification.</title>
        <authorList>
            <person name="Goeker M."/>
        </authorList>
    </citation>
    <scope>NUCLEOTIDE SEQUENCE [LARGE SCALE GENOMIC DNA]</scope>
    <source>
        <strain evidence="2 3">DSM 102238</strain>
    </source>
</reference>
<dbReference type="RefSeq" id="WP_183199452.1">
    <property type="nucleotide sequence ID" value="NZ_JACIEK010000003.1"/>
</dbReference>
<gene>
    <name evidence="2" type="ORF">GGR04_001741</name>
</gene>
<dbReference type="SUPFAM" id="SSF53756">
    <property type="entry name" value="UDP-Glycosyltransferase/glycogen phosphorylase"/>
    <property type="match status" value="1"/>
</dbReference>
<dbReference type="Proteomes" id="UP000542776">
    <property type="component" value="Unassembled WGS sequence"/>
</dbReference>
<dbReference type="Pfam" id="PF13579">
    <property type="entry name" value="Glyco_trans_4_4"/>
    <property type="match status" value="1"/>
</dbReference>
<dbReference type="EMBL" id="JACIEK010000003">
    <property type="protein sequence ID" value="MBB3997903.1"/>
    <property type="molecule type" value="Genomic_DNA"/>
</dbReference>